<sequence>MVRIIFKVLAQFLLFYLVKCEDLQIISIHMPNVHPDKANSTLCASIDLGQDDTHSILAFLSDVKVNIVDYMALFACDLPKSAEPVWNCGSSVQNLKKSSPSHSSVCQHTGEAIYTWMGGGSYLSLPDDVAFKVGKGTTRKYLVLQVHYPKSLGNGITDASGFKIFHSTYPRANQAGLFIATSVNGIIQPHSPEHVEIACPMQENKTIYPMMYQVHTHESGKFVSAYVIKNGKWIELGKRVPQDSQMFHETKYNGPIEHGDIIAVRCNMENDREDSLSLEYEEETCSFDLIYYVENDEILDENICKSDGPPKYYWENDNNIRIASTM</sequence>
<evidence type="ECO:0000313" key="1">
    <source>
        <dbReference type="EMBL" id="KAJ8682686.1"/>
    </source>
</evidence>
<keyword evidence="2" id="KW-1185">Reference proteome</keyword>
<comment type="caution">
    <text evidence="1">The sequence shown here is derived from an EMBL/GenBank/DDBJ whole genome shotgun (WGS) entry which is preliminary data.</text>
</comment>
<evidence type="ECO:0000313" key="2">
    <source>
        <dbReference type="Proteomes" id="UP001239111"/>
    </source>
</evidence>
<proteinExistence type="predicted"/>
<name>A0ACC2PGX1_9HYME</name>
<accession>A0ACC2PGX1</accession>
<dbReference type="EMBL" id="CM056741">
    <property type="protein sequence ID" value="KAJ8682686.1"/>
    <property type="molecule type" value="Genomic_DNA"/>
</dbReference>
<reference evidence="1" key="1">
    <citation type="submission" date="2023-04" db="EMBL/GenBank/DDBJ databases">
        <title>A chromosome-level genome assembly of the parasitoid wasp Eretmocerus hayati.</title>
        <authorList>
            <person name="Zhong Y."/>
            <person name="Liu S."/>
            <person name="Liu Y."/>
        </authorList>
    </citation>
    <scope>NUCLEOTIDE SEQUENCE</scope>
    <source>
        <strain evidence="1">ZJU_SS_LIU_2023</strain>
    </source>
</reference>
<protein>
    <submittedName>
        <fullName evidence="1">Uncharacterized protein</fullName>
    </submittedName>
</protein>
<dbReference type="Proteomes" id="UP001239111">
    <property type="component" value="Chromosome 1"/>
</dbReference>
<organism evidence="1 2">
    <name type="scientific">Eretmocerus hayati</name>
    <dbReference type="NCBI Taxonomy" id="131215"/>
    <lineage>
        <taxon>Eukaryota</taxon>
        <taxon>Metazoa</taxon>
        <taxon>Ecdysozoa</taxon>
        <taxon>Arthropoda</taxon>
        <taxon>Hexapoda</taxon>
        <taxon>Insecta</taxon>
        <taxon>Pterygota</taxon>
        <taxon>Neoptera</taxon>
        <taxon>Endopterygota</taxon>
        <taxon>Hymenoptera</taxon>
        <taxon>Apocrita</taxon>
        <taxon>Proctotrupomorpha</taxon>
        <taxon>Chalcidoidea</taxon>
        <taxon>Aphelinidae</taxon>
        <taxon>Aphelininae</taxon>
        <taxon>Eretmocerus</taxon>
    </lineage>
</organism>
<gene>
    <name evidence="1" type="ORF">QAD02_018478</name>
</gene>